<dbReference type="InterPro" id="IPR006286">
    <property type="entry name" value="C56_PfpI-like"/>
</dbReference>
<dbReference type="AlphaFoldDB" id="A0A832LXE8"/>
<comment type="caution">
    <text evidence="3">The sequence shown here is derived from an EMBL/GenBank/DDBJ whole genome shotgun (WGS) entry which is preliminary data.</text>
</comment>
<feature type="domain" description="DJ-1/PfpI" evidence="2">
    <location>
        <begin position="1"/>
        <end position="163"/>
    </location>
</feature>
<dbReference type="SUPFAM" id="SSF52317">
    <property type="entry name" value="Class I glutamine amidotransferase-like"/>
    <property type="match status" value="1"/>
</dbReference>
<gene>
    <name evidence="3" type="ORF">ENT73_03585</name>
</gene>
<evidence type="ECO:0000256" key="1">
    <source>
        <dbReference type="ARBA" id="ARBA00008542"/>
    </source>
</evidence>
<dbReference type="CDD" id="cd03134">
    <property type="entry name" value="GATase1_PfpI_like"/>
    <property type="match status" value="1"/>
</dbReference>
<name>A0A832LXE8_9BACT</name>
<dbReference type="GO" id="GO:0016740">
    <property type="term" value="F:transferase activity"/>
    <property type="evidence" value="ECO:0007669"/>
    <property type="project" value="UniProtKB-KW"/>
</dbReference>
<reference evidence="3" key="1">
    <citation type="journal article" date="2020" name="mSystems">
        <title>Genome- and Community-Level Interaction Insights into Carbon Utilization and Element Cycling Functions of Hydrothermarchaeota in Hydrothermal Sediment.</title>
        <authorList>
            <person name="Zhou Z."/>
            <person name="Liu Y."/>
            <person name="Xu W."/>
            <person name="Pan J."/>
            <person name="Luo Z.H."/>
            <person name="Li M."/>
        </authorList>
    </citation>
    <scope>NUCLEOTIDE SEQUENCE [LARGE SCALE GENOMIC DNA]</scope>
    <source>
        <strain evidence="3">SpSt-605</strain>
    </source>
</reference>
<dbReference type="PANTHER" id="PTHR42733:SF2">
    <property type="entry name" value="DJ-1_THIJ_PFPI FAMILY PROTEIN"/>
    <property type="match status" value="1"/>
</dbReference>
<protein>
    <submittedName>
        <fullName evidence="3">Type 1 glutamine amidotransferase</fullName>
    </submittedName>
</protein>
<dbReference type="NCBIfam" id="TIGR01382">
    <property type="entry name" value="PfpI"/>
    <property type="match status" value="1"/>
</dbReference>
<dbReference type="PANTHER" id="PTHR42733">
    <property type="entry name" value="DJ-1 PROTEIN"/>
    <property type="match status" value="1"/>
</dbReference>
<comment type="similarity">
    <text evidence="1">Belongs to the peptidase C56 family.</text>
</comment>
<keyword evidence="3" id="KW-0315">Glutamine amidotransferase</keyword>
<dbReference type="Gene3D" id="3.40.50.880">
    <property type="match status" value="1"/>
</dbReference>
<dbReference type="Pfam" id="PF01965">
    <property type="entry name" value="DJ-1_PfpI"/>
    <property type="match status" value="1"/>
</dbReference>
<accession>A0A832LXE8</accession>
<dbReference type="EMBL" id="DSZU01000061">
    <property type="protein sequence ID" value="HGV55150.1"/>
    <property type="molecule type" value="Genomic_DNA"/>
</dbReference>
<evidence type="ECO:0000313" key="3">
    <source>
        <dbReference type="EMBL" id="HGV55150.1"/>
    </source>
</evidence>
<organism evidence="3">
    <name type="scientific">Caldimicrobium thiodismutans</name>
    <dbReference type="NCBI Taxonomy" id="1653476"/>
    <lineage>
        <taxon>Bacteria</taxon>
        <taxon>Pseudomonadati</taxon>
        <taxon>Thermodesulfobacteriota</taxon>
        <taxon>Thermodesulfobacteria</taxon>
        <taxon>Thermodesulfobacteriales</taxon>
        <taxon>Thermodesulfobacteriaceae</taxon>
        <taxon>Caldimicrobium</taxon>
    </lineage>
</organism>
<sequence>MKALIISADNFEDTELLYPFYRLIEEGIEVDIASLNKGKIKGKHGYIVEANLSVEEVHPEAYDLLILPGGKAPAKLRENVKVLEIVKSFFEKGKIIGAICHGPQILISAGLLAGKRATAYKSVAKELIEAKAHYEDKEVVMDGNLITSRWPLDLPYFMKEILKALKSQN</sequence>
<dbReference type="PROSITE" id="PS51276">
    <property type="entry name" value="PEPTIDASE_C56_PFPI"/>
    <property type="match status" value="1"/>
</dbReference>
<keyword evidence="3" id="KW-0808">Transferase</keyword>
<dbReference type="InterPro" id="IPR002818">
    <property type="entry name" value="DJ-1/PfpI"/>
</dbReference>
<proteinExistence type="inferred from homology"/>
<evidence type="ECO:0000259" key="2">
    <source>
        <dbReference type="Pfam" id="PF01965"/>
    </source>
</evidence>
<dbReference type="InterPro" id="IPR029062">
    <property type="entry name" value="Class_I_gatase-like"/>
</dbReference>